<dbReference type="EMBL" id="SMFQ01000004">
    <property type="protein sequence ID" value="TCJ84588.1"/>
    <property type="molecule type" value="Genomic_DNA"/>
</dbReference>
<reference evidence="1 2" key="1">
    <citation type="submission" date="2019-03" db="EMBL/GenBank/DDBJ databases">
        <title>Genomic Encyclopedia of Type Strains, Phase IV (KMG-IV): sequencing the most valuable type-strain genomes for metagenomic binning, comparative biology and taxonomic classification.</title>
        <authorList>
            <person name="Goeker M."/>
        </authorList>
    </citation>
    <scope>NUCLEOTIDE SEQUENCE [LARGE SCALE GENOMIC DNA]</scope>
    <source>
        <strain evidence="1 2">DSM 24830</strain>
    </source>
</reference>
<name>A0A4R1EZA9_9GAMM</name>
<gene>
    <name evidence="1" type="ORF">EV695_2546</name>
</gene>
<protein>
    <submittedName>
        <fullName evidence="1">Uncharacterized protein DUF3754</fullName>
    </submittedName>
</protein>
<accession>A0A4R1EZA9</accession>
<dbReference type="PANTHER" id="PTHR33645">
    <property type="entry name" value="AMINOPEPTIDASE (DUF3754)"/>
    <property type="match status" value="1"/>
</dbReference>
<dbReference type="AlphaFoldDB" id="A0A4R1EZA9"/>
<dbReference type="InterPro" id="IPR022227">
    <property type="entry name" value="DUF3754"/>
</dbReference>
<proteinExistence type="predicted"/>
<organism evidence="1 2">
    <name type="scientific">Cocleimonas flava</name>
    <dbReference type="NCBI Taxonomy" id="634765"/>
    <lineage>
        <taxon>Bacteria</taxon>
        <taxon>Pseudomonadati</taxon>
        <taxon>Pseudomonadota</taxon>
        <taxon>Gammaproteobacteria</taxon>
        <taxon>Thiotrichales</taxon>
        <taxon>Thiotrichaceae</taxon>
        <taxon>Cocleimonas</taxon>
    </lineage>
</organism>
<dbReference type="PANTHER" id="PTHR33645:SF11">
    <property type="entry name" value="AMINOPEPTIDASE (DUF3754)"/>
    <property type="match status" value="1"/>
</dbReference>
<dbReference type="RefSeq" id="WP_131906337.1">
    <property type="nucleotide sequence ID" value="NZ_BAAAFU010000006.1"/>
</dbReference>
<keyword evidence="2" id="KW-1185">Reference proteome</keyword>
<evidence type="ECO:0000313" key="2">
    <source>
        <dbReference type="Proteomes" id="UP000294887"/>
    </source>
</evidence>
<dbReference type="Pfam" id="PF12576">
    <property type="entry name" value="DUF3754"/>
    <property type="match status" value="1"/>
</dbReference>
<evidence type="ECO:0000313" key="1">
    <source>
        <dbReference type="EMBL" id="TCJ84588.1"/>
    </source>
</evidence>
<sequence length="444" mass="51054">MLSNNLLHDNLLNDTDSADKTFIPVSRRELLKKIISSARESDNLSKHSVRHLHTFTEVLQTIYHARYHRHYLSLKNAYRPFNPDRDVVSNHSWTDSEKRCLQKKLFREVSALLQKANYDELDEVDINEALNIEMSRGLSIGVELDDYQQVLIYTRGKSLVRVKQRHWRTLFLKEIDVDIPIYSRLTMVFRFRGEKELKQLLIDKGKNRFNQWLYLRRHKRLMQNKSSDDYIFMRQFRDIPCSDLEMLFPNSTLRFTLLDKIKLTAAGGAGTVGGVMAFLSKLALAVKPLTILIAVVGFGGVLGRQVSSILNQQNHYKMVLSRSLYTHSLDINVGVIATLLDQALDEDVKEAILAYYILLNATETDLDMAQIKTLSEAFLREHFTISINFEVTDALSKLKKDELVVQNGNRYSAINVEETGAKLESHWFDLYSATESLASASPDF</sequence>
<dbReference type="Proteomes" id="UP000294887">
    <property type="component" value="Unassembled WGS sequence"/>
</dbReference>
<comment type="caution">
    <text evidence="1">The sequence shown here is derived from an EMBL/GenBank/DDBJ whole genome shotgun (WGS) entry which is preliminary data.</text>
</comment>
<dbReference type="OrthoDB" id="445083at2"/>